<evidence type="ECO:0000256" key="1">
    <source>
        <dbReference type="ARBA" id="ARBA00006847"/>
    </source>
</evidence>
<organism evidence="10 11">
    <name type="scientific">Haloferax larsenii</name>
    <dbReference type="NCBI Taxonomy" id="302484"/>
    <lineage>
        <taxon>Archaea</taxon>
        <taxon>Methanobacteriati</taxon>
        <taxon>Methanobacteriota</taxon>
        <taxon>Stenosarchaea group</taxon>
        <taxon>Halobacteria</taxon>
        <taxon>Halobacteriales</taxon>
        <taxon>Haloferacaceae</taxon>
        <taxon>Haloferax</taxon>
    </lineage>
</organism>
<dbReference type="CDD" id="cd09641">
    <property type="entry name" value="Cas3''_I"/>
    <property type="match status" value="1"/>
</dbReference>
<dbReference type="EMBL" id="CP078065">
    <property type="protein sequence ID" value="UVE52262.1"/>
    <property type="molecule type" value="Genomic_DNA"/>
</dbReference>
<keyword evidence="7" id="KW-0067">ATP-binding</keyword>
<evidence type="ECO:0000256" key="5">
    <source>
        <dbReference type="ARBA" id="ARBA00022801"/>
    </source>
</evidence>
<evidence type="ECO:0000256" key="3">
    <source>
        <dbReference type="ARBA" id="ARBA00022723"/>
    </source>
</evidence>
<dbReference type="Pfam" id="PF00270">
    <property type="entry name" value="DEAD"/>
    <property type="match status" value="1"/>
</dbReference>
<evidence type="ECO:0000259" key="9">
    <source>
        <dbReference type="PROSITE" id="PS51643"/>
    </source>
</evidence>
<accession>A0ABY5RL49</accession>
<comment type="similarity">
    <text evidence="1">In the N-terminal section; belongs to the CRISPR-associated nuclease Cas3-HD family.</text>
</comment>
<dbReference type="InterPro" id="IPR006483">
    <property type="entry name" value="CRISPR-assoc_Cas3_HD"/>
</dbReference>
<dbReference type="Gene3D" id="1.10.3210.30">
    <property type="match status" value="1"/>
</dbReference>
<dbReference type="GeneID" id="74530893"/>
<evidence type="ECO:0000256" key="4">
    <source>
        <dbReference type="ARBA" id="ARBA00022741"/>
    </source>
</evidence>
<proteinExistence type="inferred from homology"/>
<sequence>MTGPPLDAFDARPTQTLPRHLSGVVAGVDALTPAGTETPYEDPWPVVMETIAWTHDIGKLTTYFQAYLETGDRSVADPPELTSHGEVSALVTLQALEKRGFSAETVAAGFFAVAKHHSVLGNLQSSLHEYTQNSKRAQQTFDLAGEQLSNIDDNAARAANTVLNRATAGALSWDDVWVDNPQNYAKALSMLVGGVDGEEFYGCVLKAWSTLVAADKSDASNLTSPDNLTEFTAPKRPSVTDLTKEVRTKSDTVLPSGDTAAAYLSDPFRELPGQEATTAQRLAALRTAANARATATITSSEHADTQVFEVTLPTGFGKTYTGLRAALSRANERDSRVIYALPYTSIIDQVDTKINDVFGLESGALEYIKHHHLTDTRTSPSTLRSDHYSTGQDTVHAEAWRSGLVLTTFTQLFESVAGPKNVQSMKLPALQDSVIVIDEPQAISLEWWALVGRLIRYLTTKYNATVILMTATQPRILDNLDDVPTPTSLCNLQEECTDLLAATPRITFNLHQSLREFLHGYSAPPLSLEAAATELAESATKHQNTLAIVNTVESAVELTDHLQSAETVALGEHLTSFQQSTSDSSFDAVAYLEALAEQVDTVSRLTAVLTTRLRPLDRRALLEALEALLDPDTDTPFDNIPIVTISTQLIEAGVDLSFDRLYRDLAPLPAIVQAAGRCNRSFGETTSTVTMWRLDSPAGRDYIPSELIYGERSLLRPTRAVLQSLWKDVGVPQLPEAAVVSDGVEQYYALLHDQLRTGETADRLVNAFNTALGKVLREATFINQEYPTQDFLVLVTDDEHQTYRQYCEERENENWTAAKQLFQQLKPTLVSVPVREADESPELTVVDRELICEYEITTGRGVTLDPVVTNTEV</sequence>
<dbReference type="Pfam" id="PF18019">
    <property type="entry name" value="Cas3_HD"/>
    <property type="match status" value="1"/>
</dbReference>
<gene>
    <name evidence="10" type="ORF">KU306_18205</name>
</gene>
<dbReference type="RefSeq" id="WP_258303689.1">
    <property type="nucleotide sequence ID" value="NZ_CP078065.1"/>
</dbReference>
<keyword evidence="10" id="KW-0614">Plasmid</keyword>
<keyword evidence="3" id="KW-0479">Metal-binding</keyword>
<evidence type="ECO:0000256" key="7">
    <source>
        <dbReference type="ARBA" id="ARBA00022840"/>
    </source>
</evidence>
<evidence type="ECO:0000313" key="11">
    <source>
        <dbReference type="Proteomes" id="UP001058330"/>
    </source>
</evidence>
<geneLocation type="plasmid" evidence="10 11">
    <name>pHl5678-2</name>
</geneLocation>
<keyword evidence="10" id="KW-0540">Nuclease</keyword>
<keyword evidence="11" id="KW-1185">Reference proteome</keyword>
<evidence type="ECO:0000313" key="10">
    <source>
        <dbReference type="EMBL" id="UVE52262.1"/>
    </source>
</evidence>
<protein>
    <submittedName>
        <fullName evidence="10">CRISPR-associated endonuclease Cas3</fullName>
    </submittedName>
</protein>
<dbReference type="InterPro" id="IPR054712">
    <property type="entry name" value="Cas3-like_dom"/>
</dbReference>
<reference evidence="10" key="1">
    <citation type="submission" date="2021-07" db="EMBL/GenBank/DDBJ databases">
        <title>Studies on halocins as antimicrobial molecules from haloarchaea.</title>
        <authorList>
            <person name="Kumar S."/>
            <person name="Khare S.K."/>
        </authorList>
    </citation>
    <scope>NUCLEOTIDE SEQUENCE</scope>
    <source>
        <strain evidence="10">NCIM 5678</strain>
        <plasmid evidence="10">pHl5678-2</plasmid>
    </source>
</reference>
<name>A0ABY5RL49_HALLR</name>
<keyword evidence="10" id="KW-0255">Endonuclease</keyword>
<dbReference type="InterPro" id="IPR038257">
    <property type="entry name" value="CRISPR-assoc_Cas3_HD_sf"/>
</dbReference>
<dbReference type="InterPro" id="IPR027417">
    <property type="entry name" value="P-loop_NTPase"/>
</dbReference>
<dbReference type="Gene3D" id="3.40.50.300">
    <property type="entry name" value="P-loop containing nucleotide triphosphate hydrolases"/>
    <property type="match status" value="1"/>
</dbReference>
<dbReference type="PROSITE" id="PS51643">
    <property type="entry name" value="HD_CAS3"/>
    <property type="match status" value="1"/>
</dbReference>
<dbReference type="NCBIfam" id="TIGR01596">
    <property type="entry name" value="cas3_HD"/>
    <property type="match status" value="1"/>
</dbReference>
<feature type="domain" description="HD Cas3-type" evidence="9">
    <location>
        <begin position="10"/>
        <end position="217"/>
    </location>
</feature>
<keyword evidence="4" id="KW-0547">Nucleotide-binding</keyword>
<keyword evidence="6" id="KW-0347">Helicase</keyword>
<comment type="similarity">
    <text evidence="2">In the central section; belongs to the CRISPR-associated helicase Cas3 family.</text>
</comment>
<dbReference type="CDD" id="cd17930">
    <property type="entry name" value="DEXHc_cas3"/>
    <property type="match status" value="1"/>
</dbReference>
<dbReference type="Pfam" id="PF22590">
    <property type="entry name" value="Cas3-like_C_2"/>
    <property type="match status" value="1"/>
</dbReference>
<dbReference type="GO" id="GO:0004519">
    <property type="term" value="F:endonuclease activity"/>
    <property type="evidence" value="ECO:0007669"/>
    <property type="project" value="UniProtKB-KW"/>
</dbReference>
<dbReference type="SUPFAM" id="SSF52540">
    <property type="entry name" value="P-loop containing nucleoside triphosphate hydrolases"/>
    <property type="match status" value="1"/>
</dbReference>
<evidence type="ECO:0000256" key="6">
    <source>
        <dbReference type="ARBA" id="ARBA00022806"/>
    </source>
</evidence>
<evidence type="ECO:0000256" key="8">
    <source>
        <dbReference type="ARBA" id="ARBA00023118"/>
    </source>
</evidence>
<dbReference type="SUPFAM" id="SSF109604">
    <property type="entry name" value="HD-domain/PDEase-like"/>
    <property type="match status" value="1"/>
</dbReference>
<keyword evidence="8" id="KW-0051">Antiviral defense</keyword>
<evidence type="ECO:0000256" key="2">
    <source>
        <dbReference type="ARBA" id="ARBA00009046"/>
    </source>
</evidence>
<dbReference type="InterPro" id="IPR011545">
    <property type="entry name" value="DEAD/DEAH_box_helicase_dom"/>
</dbReference>
<keyword evidence="5" id="KW-0378">Hydrolase</keyword>
<dbReference type="Proteomes" id="UP001058330">
    <property type="component" value="Plasmid pHl5678-2"/>
</dbReference>